<evidence type="ECO:0000313" key="2">
    <source>
        <dbReference type="EMBL" id="GFO44568.1"/>
    </source>
</evidence>
<keyword evidence="2" id="KW-0808">Transferase</keyword>
<organism evidence="2 3">
    <name type="scientific">Plakobranchus ocellatus</name>
    <dbReference type="NCBI Taxonomy" id="259542"/>
    <lineage>
        <taxon>Eukaryota</taxon>
        <taxon>Metazoa</taxon>
        <taxon>Spiralia</taxon>
        <taxon>Lophotrochozoa</taxon>
        <taxon>Mollusca</taxon>
        <taxon>Gastropoda</taxon>
        <taxon>Heterobranchia</taxon>
        <taxon>Euthyneura</taxon>
        <taxon>Panpulmonata</taxon>
        <taxon>Sacoglossa</taxon>
        <taxon>Placobranchoidea</taxon>
        <taxon>Plakobranchidae</taxon>
        <taxon>Plakobranchus</taxon>
    </lineage>
</organism>
<dbReference type="EMBL" id="BLXT01007959">
    <property type="protein sequence ID" value="GFO44568.1"/>
    <property type="molecule type" value="Genomic_DNA"/>
</dbReference>
<reference evidence="2 3" key="1">
    <citation type="journal article" date="2021" name="Elife">
        <title>Chloroplast acquisition without the gene transfer in kleptoplastic sea slugs, Plakobranchus ocellatus.</title>
        <authorList>
            <person name="Maeda T."/>
            <person name="Takahashi S."/>
            <person name="Yoshida T."/>
            <person name="Shimamura S."/>
            <person name="Takaki Y."/>
            <person name="Nagai Y."/>
            <person name="Toyoda A."/>
            <person name="Suzuki Y."/>
            <person name="Arimoto A."/>
            <person name="Ishii H."/>
            <person name="Satoh N."/>
            <person name="Nishiyama T."/>
            <person name="Hasebe M."/>
            <person name="Maruyama T."/>
            <person name="Minagawa J."/>
            <person name="Obokata J."/>
            <person name="Shigenobu S."/>
        </authorList>
    </citation>
    <scope>NUCLEOTIDE SEQUENCE [LARGE SCALE GENOMIC DNA]</scope>
</reference>
<name>A0AAV4DJW4_9GAST</name>
<feature type="non-terminal residue" evidence="2">
    <location>
        <position position="858"/>
    </location>
</feature>
<dbReference type="PANTHER" id="PTHR45807:SF7">
    <property type="entry name" value="TYROSINE-PROTEIN KINASE HOPSCOTCH"/>
    <property type="match status" value="1"/>
</dbReference>
<dbReference type="GO" id="GO:0019221">
    <property type="term" value="P:cytokine-mediated signaling pathway"/>
    <property type="evidence" value="ECO:0007669"/>
    <property type="project" value="TreeGrafter"/>
</dbReference>
<dbReference type="GO" id="GO:0005126">
    <property type="term" value="F:cytokine receptor binding"/>
    <property type="evidence" value="ECO:0007669"/>
    <property type="project" value="TreeGrafter"/>
</dbReference>
<dbReference type="GO" id="GO:0004715">
    <property type="term" value="F:non-membrane spanning protein tyrosine kinase activity"/>
    <property type="evidence" value="ECO:0007669"/>
    <property type="project" value="TreeGrafter"/>
</dbReference>
<dbReference type="PANTHER" id="PTHR45807">
    <property type="entry name" value="TYROSINE-PROTEIN KINASE HOPSCOTCH"/>
    <property type="match status" value="1"/>
</dbReference>
<dbReference type="Gene3D" id="1.10.510.10">
    <property type="entry name" value="Transferase(Phosphotransferase) domain 1"/>
    <property type="match status" value="1"/>
</dbReference>
<sequence length="858" mass="99855">MESERITILFPNNDIANLEIDTTATPDLECQHIIWQCIDHLKNVRAFNDNATKYAAMYLHAFGLQLVNPECSDKKQIWLPYWHKFGTVGNGTSKDQKVYKFRIRHRPLGDFNPNSIVGEYLFLQMVDDFLHDPTFPLNDIDDTSLSLLISIALLLQMPLPLKNNEIVTRKTRIEQLDWSNLFNLFGTFSKPLRDALEINTFKLDKKYWKFYYLRKCVEGMKKKNMSICEWKKIFYGKLLKNFPQYCLEFYQVQPPEYNSPVSAMLKLHCGHNENGLYYGKVKECSMSDIEGMNLIKPKNLQAEIWTIIVHLKERASKVLPFTSEEEAQSFLSMAQGLVKLCVRWDYFMSYDVLTRGEIMDSELRSFGPLKDSTAEAYLYDLSKKPSFSGRGFLIHQSTSEYQVYIVLTCTQSQMQGQGQLAYDDLQFERHRIALMPEGGLTLEKEGDESKENQLFWKQVDLRRSLLRQFGLQAQPRDYPRIADINDEYKYDIDPDIGDDAPPMLLARPLDLEREEKLPSLFLPKDLTAEIAIPDKNIKVRKFKVKYKDKAMMKVQVASNDEGEAEALREGLERLEKLRRFKPQRFLQLYNIVLERRMTVVMELAPHGDLLTYVCGKPQSPYDKVELMRQVVDVLQAMHECKNYHGNIRSRKFLVFDDPMTAHVRLKMEFPGVTSLLDTKPLDHKLNLERLPWLSPERREKLEEVTYESECYSVGTTLAEIVYRTDDFVEPAGVDSYDKVHDFFMENKNLSPPKSCGSDDLDNLWKNIWDTVILQCWNVDPNLRPLPNKLNHILKDIAKEAEEISDAARKEEVLKMKYEDVCNDEEYAPSMKQLQSLLQQKNNMFSAKDNLTLGKLLGQ</sequence>
<dbReference type="Proteomes" id="UP000735302">
    <property type="component" value="Unassembled WGS sequence"/>
</dbReference>
<proteinExistence type="predicted"/>
<gene>
    <name evidence="2" type="ORF">PoB_007107300</name>
</gene>
<dbReference type="GO" id="GO:0030154">
    <property type="term" value="P:cell differentiation"/>
    <property type="evidence" value="ECO:0007669"/>
    <property type="project" value="TreeGrafter"/>
</dbReference>
<dbReference type="GO" id="GO:0007259">
    <property type="term" value="P:cell surface receptor signaling pathway via JAK-STAT"/>
    <property type="evidence" value="ECO:0007669"/>
    <property type="project" value="TreeGrafter"/>
</dbReference>
<evidence type="ECO:0000313" key="3">
    <source>
        <dbReference type="Proteomes" id="UP000735302"/>
    </source>
</evidence>
<dbReference type="AlphaFoldDB" id="A0AAV4DJW4"/>
<keyword evidence="3" id="KW-1185">Reference proteome</keyword>
<dbReference type="SMART" id="SM00220">
    <property type="entry name" value="S_TKc"/>
    <property type="match status" value="1"/>
</dbReference>
<dbReference type="GO" id="GO:0005829">
    <property type="term" value="C:cytosol"/>
    <property type="evidence" value="ECO:0007669"/>
    <property type="project" value="TreeGrafter"/>
</dbReference>
<protein>
    <submittedName>
        <fullName evidence="2">Tyrosine-protein kinase jak2-like</fullName>
    </submittedName>
</protein>
<dbReference type="InterPro" id="IPR000719">
    <property type="entry name" value="Prot_kinase_dom"/>
</dbReference>
<feature type="domain" description="Protein kinase" evidence="1">
    <location>
        <begin position="490"/>
        <end position="794"/>
    </location>
</feature>
<dbReference type="InterPro" id="IPR001245">
    <property type="entry name" value="Ser-Thr/Tyr_kinase_cat_dom"/>
</dbReference>
<dbReference type="InterPro" id="IPR011009">
    <property type="entry name" value="Kinase-like_dom_sf"/>
</dbReference>
<dbReference type="GO" id="GO:0035556">
    <property type="term" value="P:intracellular signal transduction"/>
    <property type="evidence" value="ECO:0007669"/>
    <property type="project" value="TreeGrafter"/>
</dbReference>
<dbReference type="GO" id="GO:0005524">
    <property type="term" value="F:ATP binding"/>
    <property type="evidence" value="ECO:0007669"/>
    <property type="project" value="InterPro"/>
</dbReference>
<dbReference type="InterPro" id="IPR051286">
    <property type="entry name" value="JAK"/>
</dbReference>
<dbReference type="SUPFAM" id="SSF56112">
    <property type="entry name" value="Protein kinase-like (PK-like)"/>
    <property type="match status" value="1"/>
</dbReference>
<dbReference type="Pfam" id="PF07714">
    <property type="entry name" value="PK_Tyr_Ser-Thr"/>
    <property type="match status" value="1"/>
</dbReference>
<accession>A0AAV4DJW4</accession>
<keyword evidence="2" id="KW-0418">Kinase</keyword>
<comment type="caution">
    <text evidence="2">The sequence shown here is derived from an EMBL/GenBank/DDBJ whole genome shotgun (WGS) entry which is preliminary data.</text>
</comment>
<evidence type="ECO:0000259" key="1">
    <source>
        <dbReference type="PROSITE" id="PS50011"/>
    </source>
</evidence>
<dbReference type="PROSITE" id="PS50011">
    <property type="entry name" value="PROTEIN_KINASE_DOM"/>
    <property type="match status" value="1"/>
</dbReference>